<dbReference type="RefSeq" id="WP_260793729.1">
    <property type="nucleotide sequence ID" value="NZ_CP093313.1"/>
</dbReference>
<evidence type="ECO:0000313" key="5">
    <source>
        <dbReference type="EMBL" id="UWZ84225.1"/>
    </source>
</evidence>
<dbReference type="InterPro" id="IPR005650">
    <property type="entry name" value="BlaI_family"/>
</dbReference>
<evidence type="ECO:0000313" key="6">
    <source>
        <dbReference type="Proteomes" id="UP001059380"/>
    </source>
</evidence>
<dbReference type="InterPro" id="IPR036390">
    <property type="entry name" value="WH_DNA-bd_sf"/>
</dbReference>
<dbReference type="Proteomes" id="UP001059380">
    <property type="component" value="Chromosome"/>
</dbReference>
<comment type="similarity">
    <text evidence="1">Belongs to the BlaI transcriptional regulatory family.</text>
</comment>
<evidence type="ECO:0000256" key="3">
    <source>
        <dbReference type="ARBA" id="ARBA00023125"/>
    </source>
</evidence>
<keyword evidence="4" id="KW-0804">Transcription</keyword>
<dbReference type="Pfam" id="PF03965">
    <property type="entry name" value="Penicillinase_R"/>
    <property type="match status" value="1"/>
</dbReference>
<reference evidence="5" key="1">
    <citation type="submission" date="2021-04" db="EMBL/GenBank/DDBJ databases">
        <title>Phylogenetic analysis of Acidobacteriaceae.</title>
        <authorList>
            <person name="Qiu L."/>
            <person name="Zhang Q."/>
        </authorList>
    </citation>
    <scope>NUCLEOTIDE SEQUENCE</scope>
    <source>
        <strain evidence="5">DSM 25168</strain>
    </source>
</reference>
<organism evidence="5 6">
    <name type="scientific">Occallatibacter riparius</name>
    <dbReference type="NCBI Taxonomy" id="1002689"/>
    <lineage>
        <taxon>Bacteria</taxon>
        <taxon>Pseudomonadati</taxon>
        <taxon>Acidobacteriota</taxon>
        <taxon>Terriglobia</taxon>
        <taxon>Terriglobales</taxon>
        <taxon>Acidobacteriaceae</taxon>
        <taxon>Occallatibacter</taxon>
    </lineage>
</organism>
<dbReference type="Gene3D" id="1.10.10.10">
    <property type="entry name" value="Winged helix-like DNA-binding domain superfamily/Winged helix DNA-binding domain"/>
    <property type="match status" value="1"/>
</dbReference>
<sequence>MNRSTPDLPDLSELERDALQIIWRLGLATADQVRENLERPLKDSTVRTVLRRLEEKGYLAHTVDDRRTFIYRPVESRQHVAGRAAKRIVDWFCEGSVETLLVGMVDSKVLDRSELQRLADYIAAAQKAASSEKEGQ</sequence>
<proteinExistence type="inferred from homology"/>
<evidence type="ECO:0000256" key="4">
    <source>
        <dbReference type="ARBA" id="ARBA00023163"/>
    </source>
</evidence>
<evidence type="ECO:0000256" key="2">
    <source>
        <dbReference type="ARBA" id="ARBA00023015"/>
    </source>
</evidence>
<gene>
    <name evidence="5" type="ORF">MOP44_27215</name>
</gene>
<dbReference type="EMBL" id="CP093313">
    <property type="protein sequence ID" value="UWZ84225.1"/>
    <property type="molecule type" value="Genomic_DNA"/>
</dbReference>
<name>A0A9J7BNX9_9BACT</name>
<keyword evidence="6" id="KW-1185">Reference proteome</keyword>
<dbReference type="SUPFAM" id="SSF46785">
    <property type="entry name" value="Winged helix' DNA-binding domain"/>
    <property type="match status" value="1"/>
</dbReference>
<keyword evidence="2" id="KW-0805">Transcription regulation</keyword>
<dbReference type="InterPro" id="IPR036388">
    <property type="entry name" value="WH-like_DNA-bd_sf"/>
</dbReference>
<dbReference type="AlphaFoldDB" id="A0A9J7BNX9"/>
<protein>
    <submittedName>
        <fullName evidence="5">BlaI/MecI/CopY family transcriptional regulator</fullName>
    </submittedName>
</protein>
<dbReference type="GO" id="GO:0003677">
    <property type="term" value="F:DNA binding"/>
    <property type="evidence" value="ECO:0007669"/>
    <property type="project" value="UniProtKB-KW"/>
</dbReference>
<evidence type="ECO:0000256" key="1">
    <source>
        <dbReference type="ARBA" id="ARBA00011046"/>
    </source>
</evidence>
<dbReference type="GO" id="GO:0045892">
    <property type="term" value="P:negative regulation of DNA-templated transcription"/>
    <property type="evidence" value="ECO:0007669"/>
    <property type="project" value="InterPro"/>
</dbReference>
<accession>A0A9J7BNX9</accession>
<keyword evidence="3" id="KW-0238">DNA-binding</keyword>
<dbReference type="PIRSF" id="PIRSF019455">
    <property type="entry name" value="CopR_AtkY"/>
    <property type="match status" value="1"/>
</dbReference>
<dbReference type="KEGG" id="orp:MOP44_27215"/>